<comment type="caution">
    <text evidence="3">The sequence shown here is derived from an EMBL/GenBank/DDBJ whole genome shotgun (WGS) entry which is preliminary data.</text>
</comment>
<accession>A0A2A2L944</accession>
<dbReference type="AlphaFoldDB" id="A0A2A2L944"/>
<keyword evidence="4" id="KW-1185">Reference proteome</keyword>
<dbReference type="Proteomes" id="UP000218231">
    <property type="component" value="Unassembled WGS sequence"/>
</dbReference>
<feature type="transmembrane region" description="Helical" evidence="2">
    <location>
        <begin position="161"/>
        <end position="180"/>
    </location>
</feature>
<feature type="compositionally biased region" description="Polar residues" evidence="1">
    <location>
        <begin position="283"/>
        <end position="301"/>
    </location>
</feature>
<feature type="region of interest" description="Disordered" evidence="1">
    <location>
        <begin position="283"/>
        <end position="304"/>
    </location>
</feature>
<evidence type="ECO:0000256" key="2">
    <source>
        <dbReference type="SAM" id="Phobius"/>
    </source>
</evidence>
<organism evidence="3 4">
    <name type="scientific">Diploscapter pachys</name>
    <dbReference type="NCBI Taxonomy" id="2018661"/>
    <lineage>
        <taxon>Eukaryota</taxon>
        <taxon>Metazoa</taxon>
        <taxon>Ecdysozoa</taxon>
        <taxon>Nematoda</taxon>
        <taxon>Chromadorea</taxon>
        <taxon>Rhabditida</taxon>
        <taxon>Rhabditina</taxon>
        <taxon>Rhabditomorpha</taxon>
        <taxon>Rhabditoidea</taxon>
        <taxon>Rhabditidae</taxon>
        <taxon>Diploscapter</taxon>
    </lineage>
</organism>
<evidence type="ECO:0000313" key="4">
    <source>
        <dbReference type="Proteomes" id="UP000218231"/>
    </source>
</evidence>
<evidence type="ECO:0000256" key="1">
    <source>
        <dbReference type="SAM" id="MobiDB-lite"/>
    </source>
</evidence>
<evidence type="ECO:0000313" key="3">
    <source>
        <dbReference type="EMBL" id="PAV82567.1"/>
    </source>
</evidence>
<proteinExistence type="predicted"/>
<keyword evidence="2" id="KW-0812">Transmembrane</keyword>
<dbReference type="EMBL" id="LIAE01007040">
    <property type="protein sequence ID" value="PAV82567.1"/>
    <property type="molecule type" value="Genomic_DNA"/>
</dbReference>
<feature type="transmembrane region" description="Helical" evidence="2">
    <location>
        <begin position="131"/>
        <end position="149"/>
    </location>
</feature>
<name>A0A2A2L944_9BILA</name>
<reference evidence="3 4" key="1">
    <citation type="journal article" date="2017" name="Curr. Biol.">
        <title>Genome architecture and evolution of a unichromosomal asexual nematode.</title>
        <authorList>
            <person name="Fradin H."/>
            <person name="Zegar C."/>
            <person name="Gutwein M."/>
            <person name="Lucas J."/>
            <person name="Kovtun M."/>
            <person name="Corcoran D."/>
            <person name="Baugh L.R."/>
            <person name="Kiontke K."/>
            <person name="Gunsalus K."/>
            <person name="Fitch D.H."/>
            <person name="Piano F."/>
        </authorList>
    </citation>
    <scope>NUCLEOTIDE SEQUENCE [LARGE SCALE GENOMIC DNA]</scope>
    <source>
        <strain evidence="3">PF1309</strain>
    </source>
</reference>
<keyword evidence="2" id="KW-1133">Transmembrane helix</keyword>
<keyword evidence="2" id="KW-0472">Membrane</keyword>
<sequence>MSRRAGMKQYEDKNTKKHAKPVEVIGVIIQSTDWGELSVCHVDESTLKPYLHPFPQHLWKNLEKDLKIRVTRKEDLIGEWVMFTMDEWEELAEDRPIRGFGSKPPIKTRVTRDFHVEVCCVINIGKNLLTIIPYPILLLTCAIIEFWVLDSVTHDGRSSLNGLAVCISNVGYAIDVYRFIEIDGRAMKNTPCWLRCKRYNSEIAWCIEELVMEQSEQLESSNRASEGQRRENRWIWSLAQDRGRDERRRQDNTDAMTRRDEDRFRVVDENGQTYVIPEWARDTQGSEANRFPTRTLSNNGNPIRVELPPEQYEEMHELMRRLLREPEVERAMRETSERHFRRFRRLLG</sequence>
<protein>
    <submittedName>
        <fullName evidence="3">Uncharacterized protein</fullName>
    </submittedName>
</protein>
<gene>
    <name evidence="3" type="ORF">WR25_26687</name>
</gene>